<dbReference type="InterPro" id="IPR032675">
    <property type="entry name" value="LRR_dom_sf"/>
</dbReference>
<reference evidence="2 3" key="1">
    <citation type="journal article" date="2019" name="Environ. Microbiol.">
        <title>At the nexus of three kingdoms: the genome of the mycorrhizal fungus Gigaspora margarita provides insights into plant, endobacterial and fungal interactions.</title>
        <authorList>
            <person name="Venice F."/>
            <person name="Ghignone S."/>
            <person name="Salvioli di Fossalunga A."/>
            <person name="Amselem J."/>
            <person name="Novero M."/>
            <person name="Xianan X."/>
            <person name="Sedzielewska Toro K."/>
            <person name="Morin E."/>
            <person name="Lipzen A."/>
            <person name="Grigoriev I.V."/>
            <person name="Henrissat B."/>
            <person name="Martin F.M."/>
            <person name="Bonfante P."/>
        </authorList>
    </citation>
    <scope>NUCLEOTIDE SEQUENCE [LARGE SCALE GENOMIC DNA]</scope>
    <source>
        <strain evidence="2 3">BEG34</strain>
    </source>
</reference>
<dbReference type="Gene3D" id="3.80.10.10">
    <property type="entry name" value="Ribonuclease Inhibitor"/>
    <property type="match status" value="1"/>
</dbReference>
<organism evidence="2 3">
    <name type="scientific">Gigaspora margarita</name>
    <dbReference type="NCBI Taxonomy" id="4874"/>
    <lineage>
        <taxon>Eukaryota</taxon>
        <taxon>Fungi</taxon>
        <taxon>Fungi incertae sedis</taxon>
        <taxon>Mucoromycota</taxon>
        <taxon>Glomeromycotina</taxon>
        <taxon>Glomeromycetes</taxon>
        <taxon>Diversisporales</taxon>
        <taxon>Gigasporaceae</taxon>
        <taxon>Gigaspora</taxon>
    </lineage>
</organism>
<dbReference type="InterPro" id="IPR001810">
    <property type="entry name" value="F-box_dom"/>
</dbReference>
<evidence type="ECO:0000259" key="1">
    <source>
        <dbReference type="Pfam" id="PF12937"/>
    </source>
</evidence>
<protein>
    <recommendedName>
        <fullName evidence="1">F-box domain-containing protein</fullName>
    </recommendedName>
</protein>
<dbReference type="EMBL" id="WTPW01001994">
    <property type="protein sequence ID" value="KAF0403454.1"/>
    <property type="molecule type" value="Genomic_DNA"/>
</dbReference>
<sequence length="578" mass="68546">MQKLRIRKSKIRKSKKKVNKISTITKYHKDNQLTTSNKRTRWSNRIQQTSNDVVDPPFLPDDIISIIFEYLPFSSRFNCLVNRSWCRLMVPILWRSPFKWVSKRGLNDNKKYIFLIRTYLSCLDSVSKANLRQAGIKLPRNPKQPLFRYYQYLKEFNFKDIQTCIKIWYDNTQIIDADLKDYWLRYRNKDIRSLEISEIGSKVMYLMTEITRLLFNSTCLKEFAFGGNPKFRLRFESFPEYRLAIENVTSLSLDPIFTEFYDNWEALLNPFTNIKKLYLPFYHHEKTRFRDDLNIIVQHLSSRTLMVLTWLGLSNYRLCLESLTVLSTCPNLETLVFWNCTKKINAQNQLPITQFLSVKSLFIFNSNHDLKPIFQMTEKTLKEIVLDNSSEPSENTKVILDAMVQCSPNITKLALHINKIDILSDKFNKWMELSKLESLILKSKDAKFKSFIQVFVTHFPESLTDLDLEISITPTLLRKILNICNVNFKKLGLNDKFGITDSHLRILTKYAENYESLEEVRFDRWPVIYKNEEMRAKRGYELSEFSKLSKAVLEKAGKFIKVIRRDSYDPFFNPMYPY</sequence>
<evidence type="ECO:0000313" key="2">
    <source>
        <dbReference type="EMBL" id="KAF0403454.1"/>
    </source>
</evidence>
<dbReference type="Proteomes" id="UP000439903">
    <property type="component" value="Unassembled WGS sequence"/>
</dbReference>
<dbReference type="Pfam" id="PF12937">
    <property type="entry name" value="F-box-like"/>
    <property type="match status" value="1"/>
</dbReference>
<dbReference type="OrthoDB" id="2346601at2759"/>
<name>A0A8H3X478_GIGMA</name>
<dbReference type="SUPFAM" id="SSF52047">
    <property type="entry name" value="RNI-like"/>
    <property type="match status" value="1"/>
</dbReference>
<feature type="domain" description="F-box" evidence="1">
    <location>
        <begin position="59"/>
        <end position="98"/>
    </location>
</feature>
<proteinExistence type="predicted"/>
<accession>A0A8H3X478</accession>
<comment type="caution">
    <text evidence="2">The sequence shown here is derived from an EMBL/GenBank/DDBJ whole genome shotgun (WGS) entry which is preliminary data.</text>
</comment>
<gene>
    <name evidence="2" type="ORF">F8M41_009226</name>
</gene>
<dbReference type="AlphaFoldDB" id="A0A8H3X478"/>
<evidence type="ECO:0000313" key="3">
    <source>
        <dbReference type="Proteomes" id="UP000439903"/>
    </source>
</evidence>
<keyword evidence="3" id="KW-1185">Reference proteome</keyword>